<evidence type="ECO:0000313" key="3">
    <source>
        <dbReference type="Proteomes" id="UP000788153"/>
    </source>
</evidence>
<gene>
    <name evidence="2" type="ORF">FHT01_000404</name>
</gene>
<sequence length="120" mass="12716">MRTLLAAAMAVTFPTCALAQTSPLAVAEKAMATRDACFNEATKRATLKQVSPETFKLVIEGACQEEVAAARVAFSAALDASVPSGLSFDALPSKIPYMRDFDAALTELKAKLISDFALKD</sequence>
<name>A0ABX0U270_9SPHN</name>
<dbReference type="Proteomes" id="UP000788153">
    <property type="component" value="Unassembled WGS sequence"/>
</dbReference>
<keyword evidence="1" id="KW-0732">Signal</keyword>
<evidence type="ECO:0000313" key="2">
    <source>
        <dbReference type="EMBL" id="NIJ22862.1"/>
    </source>
</evidence>
<accession>A0ABX0U270</accession>
<dbReference type="EMBL" id="JAASQP010000001">
    <property type="protein sequence ID" value="NIJ22862.1"/>
    <property type="molecule type" value="Genomic_DNA"/>
</dbReference>
<proteinExistence type="predicted"/>
<reference evidence="2 3" key="1">
    <citation type="submission" date="2020-03" db="EMBL/GenBank/DDBJ databases">
        <title>Genomic Encyclopedia of Type Strains, Phase IV (KMG-IV): sequencing the most valuable type-strain genomes for metagenomic binning, comparative biology and taxonomic classification.</title>
        <authorList>
            <person name="Goeker M."/>
        </authorList>
    </citation>
    <scope>NUCLEOTIDE SEQUENCE [LARGE SCALE GENOMIC DNA]</scope>
    <source>
        <strain evidence="2 3">DSM 22753</strain>
    </source>
</reference>
<dbReference type="RefSeq" id="WP_140048060.1">
    <property type="nucleotide sequence ID" value="NZ_BAAAEV010000001.1"/>
</dbReference>
<protein>
    <submittedName>
        <fullName evidence="2">Uncharacterized protein</fullName>
    </submittedName>
</protein>
<feature type="signal peptide" evidence="1">
    <location>
        <begin position="1"/>
        <end position="19"/>
    </location>
</feature>
<organism evidence="2 3">
    <name type="scientific">Sphingomonas japonica</name>
    <dbReference type="NCBI Taxonomy" id="511662"/>
    <lineage>
        <taxon>Bacteria</taxon>
        <taxon>Pseudomonadati</taxon>
        <taxon>Pseudomonadota</taxon>
        <taxon>Alphaproteobacteria</taxon>
        <taxon>Sphingomonadales</taxon>
        <taxon>Sphingomonadaceae</taxon>
        <taxon>Sphingomonas</taxon>
    </lineage>
</organism>
<feature type="chain" id="PRO_5045342426" evidence="1">
    <location>
        <begin position="20"/>
        <end position="120"/>
    </location>
</feature>
<evidence type="ECO:0000256" key="1">
    <source>
        <dbReference type="SAM" id="SignalP"/>
    </source>
</evidence>
<keyword evidence="3" id="KW-1185">Reference proteome</keyword>
<comment type="caution">
    <text evidence="2">The sequence shown here is derived from an EMBL/GenBank/DDBJ whole genome shotgun (WGS) entry which is preliminary data.</text>
</comment>